<dbReference type="SUPFAM" id="SSF143990">
    <property type="entry name" value="YbiA-like"/>
    <property type="match status" value="1"/>
</dbReference>
<organism evidence="3 4">
    <name type="scientific">Paraconiothyrium brasiliense</name>
    <dbReference type="NCBI Taxonomy" id="300254"/>
    <lineage>
        <taxon>Eukaryota</taxon>
        <taxon>Fungi</taxon>
        <taxon>Dikarya</taxon>
        <taxon>Ascomycota</taxon>
        <taxon>Pezizomycotina</taxon>
        <taxon>Dothideomycetes</taxon>
        <taxon>Pleosporomycetidae</taxon>
        <taxon>Pleosporales</taxon>
        <taxon>Massarineae</taxon>
        <taxon>Didymosphaeriaceae</taxon>
        <taxon>Paraconiothyrium</taxon>
    </lineage>
</organism>
<dbReference type="CDD" id="cd15457">
    <property type="entry name" value="NADAR"/>
    <property type="match status" value="1"/>
</dbReference>
<sequence>MAKIYNSLLDYGDGLSMARTKRKAAATAKTAKDSSIKTRARKAPNNTRKTTTKVKLSASKKEPRTKSTNETTFFWKETDKVTGFLSPWYKSKFEKGGVAYQSVGQYIMAEKARLFKDTKTLERILASKSADEHKSLGNSVKGFKHSIWDESTLFIFI</sequence>
<dbReference type="InterPro" id="IPR012816">
    <property type="entry name" value="NADAR"/>
</dbReference>
<evidence type="ECO:0000259" key="2">
    <source>
        <dbReference type="Pfam" id="PF08719"/>
    </source>
</evidence>
<proteinExistence type="predicted"/>
<gene>
    <name evidence="3" type="ORF">SLS60_000246</name>
</gene>
<keyword evidence="4" id="KW-1185">Reference proteome</keyword>
<name>A0ABR3S5R4_9PLEO</name>
<evidence type="ECO:0000313" key="4">
    <source>
        <dbReference type="Proteomes" id="UP001521785"/>
    </source>
</evidence>
<feature type="domain" description="NADAR" evidence="2">
    <location>
        <begin position="73"/>
        <end position="151"/>
    </location>
</feature>
<dbReference type="EMBL" id="JAKJXO020000001">
    <property type="protein sequence ID" value="KAL1612023.1"/>
    <property type="molecule type" value="Genomic_DNA"/>
</dbReference>
<accession>A0ABR3S5R4</accession>
<reference evidence="3 4" key="1">
    <citation type="submission" date="2024-02" db="EMBL/GenBank/DDBJ databases">
        <title>De novo assembly and annotation of 12 fungi associated with fruit tree decline syndrome in Ontario, Canada.</title>
        <authorList>
            <person name="Sulman M."/>
            <person name="Ellouze W."/>
            <person name="Ilyukhin E."/>
        </authorList>
    </citation>
    <scope>NUCLEOTIDE SEQUENCE [LARGE SCALE GENOMIC DNA]</scope>
    <source>
        <strain evidence="3 4">M42-189</strain>
    </source>
</reference>
<dbReference type="Proteomes" id="UP001521785">
    <property type="component" value="Unassembled WGS sequence"/>
</dbReference>
<evidence type="ECO:0000313" key="3">
    <source>
        <dbReference type="EMBL" id="KAL1612023.1"/>
    </source>
</evidence>
<feature type="region of interest" description="Disordered" evidence="1">
    <location>
        <begin position="26"/>
        <end position="65"/>
    </location>
</feature>
<dbReference type="InterPro" id="IPR037238">
    <property type="entry name" value="YbiA-like_sf"/>
</dbReference>
<protein>
    <recommendedName>
        <fullName evidence="2">NADAR domain-containing protein</fullName>
    </recommendedName>
</protein>
<dbReference type="Pfam" id="PF08719">
    <property type="entry name" value="NADAR"/>
    <property type="match status" value="1"/>
</dbReference>
<dbReference type="Gene3D" id="1.10.357.40">
    <property type="entry name" value="YbiA-like"/>
    <property type="match status" value="1"/>
</dbReference>
<evidence type="ECO:0000256" key="1">
    <source>
        <dbReference type="SAM" id="MobiDB-lite"/>
    </source>
</evidence>
<comment type="caution">
    <text evidence="3">The sequence shown here is derived from an EMBL/GenBank/DDBJ whole genome shotgun (WGS) entry which is preliminary data.</text>
</comment>